<sequence>MASKGPESSRTSHDPQHPYKCPGCGQPVAAIVKRHKTLGAYVPLWAPGPCRNPDCSLHVSTDHVSAEAAADSPENPDDTTGREVGTS</sequence>
<evidence type="ECO:0000313" key="2">
    <source>
        <dbReference type="EMBL" id="MER6617653.1"/>
    </source>
</evidence>
<dbReference type="EMBL" id="JBEPBX010000042">
    <property type="protein sequence ID" value="MER6617653.1"/>
    <property type="molecule type" value="Genomic_DNA"/>
</dbReference>
<keyword evidence="3" id="KW-1185">Reference proteome</keyword>
<comment type="caution">
    <text evidence="2">The sequence shown here is derived from an EMBL/GenBank/DDBJ whole genome shotgun (WGS) entry which is preliminary data.</text>
</comment>
<evidence type="ECO:0000256" key="1">
    <source>
        <dbReference type="SAM" id="MobiDB-lite"/>
    </source>
</evidence>
<evidence type="ECO:0000313" key="3">
    <source>
        <dbReference type="Proteomes" id="UP001445472"/>
    </source>
</evidence>
<feature type="region of interest" description="Disordered" evidence="1">
    <location>
        <begin position="1"/>
        <end position="21"/>
    </location>
</feature>
<dbReference type="Proteomes" id="UP001445472">
    <property type="component" value="Unassembled WGS sequence"/>
</dbReference>
<reference evidence="2 3" key="1">
    <citation type="submission" date="2024-06" db="EMBL/GenBank/DDBJ databases">
        <title>The Natural Products Discovery Center: Release of the First 8490 Sequenced Strains for Exploring Actinobacteria Biosynthetic Diversity.</title>
        <authorList>
            <person name="Kalkreuter E."/>
            <person name="Kautsar S.A."/>
            <person name="Yang D."/>
            <person name="Bader C.D."/>
            <person name="Teijaro C.N."/>
            <person name="Fluegel L."/>
            <person name="Davis C.M."/>
            <person name="Simpson J.R."/>
            <person name="Lauterbach L."/>
            <person name="Steele A.D."/>
            <person name="Gui C."/>
            <person name="Meng S."/>
            <person name="Li G."/>
            <person name="Viehrig K."/>
            <person name="Ye F."/>
            <person name="Su P."/>
            <person name="Kiefer A.F."/>
            <person name="Nichols A."/>
            <person name="Cepeda A.J."/>
            <person name="Yan W."/>
            <person name="Fan B."/>
            <person name="Jiang Y."/>
            <person name="Adhikari A."/>
            <person name="Zheng C.-J."/>
            <person name="Schuster L."/>
            <person name="Cowan T.M."/>
            <person name="Smanski M.J."/>
            <person name="Chevrette M.G."/>
            <person name="De Carvalho L.P.S."/>
            <person name="Shen B."/>
        </authorList>
    </citation>
    <scope>NUCLEOTIDE SEQUENCE [LARGE SCALE GENOMIC DNA]</scope>
    <source>
        <strain evidence="2 3">NPDC000837</strain>
    </source>
</reference>
<proteinExistence type="predicted"/>
<protein>
    <submittedName>
        <fullName evidence="2">Uncharacterized protein</fullName>
    </submittedName>
</protein>
<name>A0ABV1V3Q5_9ACTN</name>
<feature type="region of interest" description="Disordered" evidence="1">
    <location>
        <begin position="61"/>
        <end position="87"/>
    </location>
</feature>
<organism evidence="2 3">
    <name type="scientific">Streptomyces xantholiticus</name>
    <dbReference type="NCBI Taxonomy" id="68285"/>
    <lineage>
        <taxon>Bacteria</taxon>
        <taxon>Bacillati</taxon>
        <taxon>Actinomycetota</taxon>
        <taxon>Actinomycetes</taxon>
        <taxon>Kitasatosporales</taxon>
        <taxon>Streptomycetaceae</taxon>
        <taxon>Streptomyces</taxon>
    </lineage>
</organism>
<accession>A0ABV1V3Q5</accession>
<gene>
    <name evidence="2" type="ORF">ABT276_30920</name>
</gene>